<keyword evidence="5" id="KW-1185">Reference proteome</keyword>
<reference evidence="4 5" key="1">
    <citation type="submission" date="2024-06" db="EMBL/GenBank/DDBJ databases">
        <title>The Natural Products Discovery Center: Release of the First 8490 Sequenced Strains for Exploring Actinobacteria Biosynthetic Diversity.</title>
        <authorList>
            <person name="Kalkreuter E."/>
            <person name="Kautsar S.A."/>
            <person name="Yang D."/>
            <person name="Bader C.D."/>
            <person name="Teijaro C.N."/>
            <person name="Fluegel L."/>
            <person name="Davis C.M."/>
            <person name="Simpson J.R."/>
            <person name="Lauterbach L."/>
            <person name="Steele A.D."/>
            <person name="Gui C."/>
            <person name="Meng S."/>
            <person name="Li G."/>
            <person name="Viehrig K."/>
            <person name="Ye F."/>
            <person name="Su P."/>
            <person name="Kiefer A.F."/>
            <person name="Nichols A."/>
            <person name="Cepeda A.J."/>
            <person name="Yan W."/>
            <person name="Fan B."/>
            <person name="Jiang Y."/>
            <person name="Adhikari A."/>
            <person name="Zheng C.-J."/>
            <person name="Schuster L."/>
            <person name="Cowan T.M."/>
            <person name="Smanski M.J."/>
            <person name="Chevrette M.G."/>
            <person name="De Carvalho L.P.S."/>
            <person name="Shen B."/>
        </authorList>
    </citation>
    <scope>NUCLEOTIDE SEQUENCE [LARGE SCALE GENOMIC DNA]</scope>
    <source>
        <strain evidence="4 5">NPDC001694</strain>
    </source>
</reference>
<evidence type="ECO:0000313" key="5">
    <source>
        <dbReference type="Proteomes" id="UP001490365"/>
    </source>
</evidence>
<dbReference type="InterPro" id="IPR012338">
    <property type="entry name" value="Beta-lactam/transpept-like"/>
</dbReference>
<dbReference type="PANTHER" id="PTHR30023">
    <property type="entry name" value="D-ALANYL-D-ALANINE CARBOXYPEPTIDASE"/>
    <property type="match status" value="1"/>
</dbReference>
<dbReference type="RefSeq" id="WP_351956045.1">
    <property type="nucleotide sequence ID" value="NZ_JBEOZM010000003.1"/>
</dbReference>
<dbReference type="Pfam" id="PF02113">
    <property type="entry name" value="Peptidase_S13"/>
    <property type="match status" value="1"/>
</dbReference>
<gene>
    <name evidence="4" type="primary">dacB</name>
    <name evidence="4" type="ORF">ABT211_08830</name>
</gene>
<protein>
    <submittedName>
        <fullName evidence="4">D-alanyl-D-alanine carboxypeptidase/D-alanyl-D-alanine-endopeptidase</fullName>
        <ecNumber evidence="4">3.4.16.4</ecNumber>
    </submittedName>
</protein>
<dbReference type="SUPFAM" id="SSF56601">
    <property type="entry name" value="beta-lactamase/transpeptidase-like"/>
    <property type="match status" value="1"/>
</dbReference>
<organism evidence="4 5">
    <name type="scientific">Streptomyces sp. 900105755</name>
    <dbReference type="NCBI Taxonomy" id="3154389"/>
    <lineage>
        <taxon>Bacteria</taxon>
        <taxon>Bacillati</taxon>
        <taxon>Actinomycetota</taxon>
        <taxon>Actinomycetes</taxon>
        <taxon>Kitasatosporales</taxon>
        <taxon>Streptomycetaceae</taxon>
        <taxon>Streptomyces</taxon>
    </lineage>
</organism>
<dbReference type="EMBL" id="JBEOZM010000003">
    <property type="protein sequence ID" value="MER6267389.1"/>
    <property type="molecule type" value="Genomic_DNA"/>
</dbReference>
<comment type="caution">
    <text evidence="4">The sequence shown here is derived from an EMBL/GenBank/DDBJ whole genome shotgun (WGS) entry which is preliminary data.</text>
</comment>
<dbReference type="NCBIfam" id="TIGR00666">
    <property type="entry name" value="PBP4"/>
    <property type="match status" value="1"/>
</dbReference>
<dbReference type="GO" id="GO:0009002">
    <property type="term" value="F:serine-type D-Ala-D-Ala carboxypeptidase activity"/>
    <property type="evidence" value="ECO:0007669"/>
    <property type="project" value="UniProtKB-EC"/>
</dbReference>
<dbReference type="Gene3D" id="3.40.710.10">
    <property type="entry name" value="DD-peptidase/beta-lactamase superfamily"/>
    <property type="match status" value="2"/>
</dbReference>
<feature type="region of interest" description="Disordered" evidence="3">
    <location>
        <begin position="1"/>
        <end position="20"/>
    </location>
</feature>
<dbReference type="Proteomes" id="UP001490365">
    <property type="component" value="Unassembled WGS sequence"/>
</dbReference>
<dbReference type="Gene3D" id="3.50.80.20">
    <property type="entry name" value="D-Ala-D-Ala carboxypeptidase C, peptidase S13"/>
    <property type="match status" value="1"/>
</dbReference>
<evidence type="ECO:0000256" key="2">
    <source>
        <dbReference type="ARBA" id="ARBA00022801"/>
    </source>
</evidence>
<dbReference type="EC" id="3.4.16.4" evidence="4"/>
<proteinExistence type="inferred from homology"/>
<keyword evidence="2 4" id="KW-0378">Hydrolase</keyword>
<evidence type="ECO:0000313" key="4">
    <source>
        <dbReference type="EMBL" id="MER6267389.1"/>
    </source>
</evidence>
<comment type="similarity">
    <text evidence="1">Belongs to the peptidase S13 family.</text>
</comment>
<dbReference type="PANTHER" id="PTHR30023:SF0">
    <property type="entry name" value="PENICILLIN-SENSITIVE CARBOXYPEPTIDASE A"/>
    <property type="match status" value="1"/>
</dbReference>
<name>A0ABV1TCN5_9ACTN</name>
<dbReference type="PRINTS" id="PR00922">
    <property type="entry name" value="DADACBPTASE3"/>
</dbReference>
<accession>A0ABV1TCN5</accession>
<dbReference type="InterPro" id="IPR000667">
    <property type="entry name" value="Peptidase_S13"/>
</dbReference>
<sequence length="444" mass="45716">MSNPPSSVRTADRRGRAGTRHPALRRVAVVAVTAPIAGTLLFGTSAFAADETVSPATATALDPAEQKIADNLDTRVKDTRLGPTLSGVVIDATSDKAVWGHDASTALMPASNTKLGTATAALTVLGPDHRFTTRAVYGNGTLTLVGGGDRTLTGADLEAMAKSAVAGLRSAGLTSVRVQVDDSLFPEPTLATGWNDGYYPDSVAPVRALVVDGHQVTDTSLDAGQVFAGYLAQQGVTVTGGVTHGTAGTGDVPVAQHRSDRLSTIVEHMLKVSDNDIAETLLRMTAIGAGRQPTFEDGTAVVREVLRGYGISLDNYEIHDGSGLSRANRIPARTIAGILDVADDARNAGTLAYIVEGLPVAGEAGSTLGPEWGRFDTADSQCAVGKVRAKTGTLTGAIALSGLTKAGDGRWKIFSFIENNSTADPAATKDALDGLAATVNGCWA</sequence>
<evidence type="ECO:0000256" key="1">
    <source>
        <dbReference type="ARBA" id="ARBA00006096"/>
    </source>
</evidence>
<evidence type="ECO:0000256" key="3">
    <source>
        <dbReference type="SAM" id="MobiDB-lite"/>
    </source>
</evidence>
<keyword evidence="4" id="KW-0121">Carboxypeptidase</keyword>
<keyword evidence="4" id="KW-0645">Protease</keyword>